<evidence type="ECO:0000313" key="2">
    <source>
        <dbReference type="Proteomes" id="UP001558613"/>
    </source>
</evidence>
<reference evidence="1 2" key="1">
    <citation type="submission" date="2023-09" db="EMBL/GenBank/DDBJ databases">
        <authorList>
            <person name="Wang M."/>
        </authorList>
    </citation>
    <scope>NUCLEOTIDE SEQUENCE [LARGE SCALE GENOMIC DNA]</scope>
    <source>
        <strain evidence="1">GT-2023</strain>
        <tissue evidence="1">Liver</tissue>
    </source>
</reference>
<protein>
    <submittedName>
        <fullName evidence="1">Uncharacterized protein</fullName>
    </submittedName>
</protein>
<organism evidence="1 2">
    <name type="scientific">Cirrhinus molitorella</name>
    <name type="common">mud carp</name>
    <dbReference type="NCBI Taxonomy" id="172907"/>
    <lineage>
        <taxon>Eukaryota</taxon>
        <taxon>Metazoa</taxon>
        <taxon>Chordata</taxon>
        <taxon>Craniata</taxon>
        <taxon>Vertebrata</taxon>
        <taxon>Euteleostomi</taxon>
        <taxon>Actinopterygii</taxon>
        <taxon>Neopterygii</taxon>
        <taxon>Teleostei</taxon>
        <taxon>Ostariophysi</taxon>
        <taxon>Cypriniformes</taxon>
        <taxon>Cyprinidae</taxon>
        <taxon>Labeoninae</taxon>
        <taxon>Labeonini</taxon>
        <taxon>Cirrhinus</taxon>
    </lineage>
</organism>
<sequence length="89" mass="9900">MSVHVTHLARLAVFFSSDCISSGSSTPPLYPCSPLQRSAVLIPLHLFALNEKQRMEKVDECENECWMTDRVSPALYSAKQFALLSNDGI</sequence>
<gene>
    <name evidence="1" type="ORF">QQF64_026652</name>
</gene>
<comment type="caution">
    <text evidence="1">The sequence shown here is derived from an EMBL/GenBank/DDBJ whole genome shotgun (WGS) entry which is preliminary data.</text>
</comment>
<keyword evidence="2" id="KW-1185">Reference proteome</keyword>
<accession>A0ABR3NA59</accession>
<proteinExistence type="predicted"/>
<dbReference type="EMBL" id="JAYMGO010000005">
    <property type="protein sequence ID" value="KAL1273838.1"/>
    <property type="molecule type" value="Genomic_DNA"/>
</dbReference>
<name>A0ABR3NA59_9TELE</name>
<dbReference type="Proteomes" id="UP001558613">
    <property type="component" value="Unassembled WGS sequence"/>
</dbReference>
<evidence type="ECO:0000313" key="1">
    <source>
        <dbReference type="EMBL" id="KAL1273838.1"/>
    </source>
</evidence>